<feature type="transmembrane region" description="Helical" evidence="9">
    <location>
        <begin position="355"/>
        <end position="376"/>
    </location>
</feature>
<evidence type="ECO:0000259" key="10">
    <source>
        <dbReference type="PROSITE" id="PS50850"/>
    </source>
</evidence>
<dbReference type="InterPro" id="IPR036259">
    <property type="entry name" value="MFS_trans_sf"/>
</dbReference>
<comment type="catalytic activity">
    <reaction evidence="1">
        <text>chorismate + L-glutamine = 4-amino-4-deoxychorismate + L-glutamate</text>
        <dbReference type="Rhea" id="RHEA:11672"/>
        <dbReference type="ChEBI" id="CHEBI:29748"/>
        <dbReference type="ChEBI" id="CHEBI:29985"/>
        <dbReference type="ChEBI" id="CHEBI:58359"/>
        <dbReference type="ChEBI" id="CHEBI:58406"/>
        <dbReference type="EC" id="2.6.1.85"/>
    </reaction>
</comment>
<evidence type="ECO:0000256" key="8">
    <source>
        <dbReference type="SAM" id="MobiDB-lite"/>
    </source>
</evidence>
<dbReference type="InterPro" id="IPR006805">
    <property type="entry name" value="Anth_synth_I_N"/>
</dbReference>
<dbReference type="PANTHER" id="PTHR23520">
    <property type="entry name" value="TRANSPORTER, PUTATIVE (AFU_ORTHOLOGUE AFUA_3G04000)-RELATED"/>
    <property type="match status" value="1"/>
</dbReference>
<keyword evidence="5" id="KW-0315">Glutamine amidotransferase</keyword>
<dbReference type="SUPFAM" id="SSF56322">
    <property type="entry name" value="ADC synthase"/>
    <property type="match status" value="1"/>
</dbReference>
<reference evidence="11" key="1">
    <citation type="journal article" date="2020" name="Stud. Mycol.">
        <title>101 Dothideomycetes genomes: a test case for predicting lifestyles and emergence of pathogens.</title>
        <authorList>
            <person name="Haridas S."/>
            <person name="Albert R."/>
            <person name="Binder M."/>
            <person name="Bloem J."/>
            <person name="Labutti K."/>
            <person name="Salamov A."/>
            <person name="Andreopoulos B."/>
            <person name="Baker S."/>
            <person name="Barry K."/>
            <person name="Bills G."/>
            <person name="Bluhm B."/>
            <person name="Cannon C."/>
            <person name="Castanera R."/>
            <person name="Culley D."/>
            <person name="Daum C."/>
            <person name="Ezra D."/>
            <person name="Gonzalez J."/>
            <person name="Henrissat B."/>
            <person name="Kuo A."/>
            <person name="Liang C."/>
            <person name="Lipzen A."/>
            <person name="Lutzoni F."/>
            <person name="Magnuson J."/>
            <person name="Mondo S."/>
            <person name="Nolan M."/>
            <person name="Ohm R."/>
            <person name="Pangilinan J."/>
            <person name="Park H.-J."/>
            <person name="Ramirez L."/>
            <person name="Alfaro M."/>
            <person name="Sun H."/>
            <person name="Tritt A."/>
            <person name="Yoshinaga Y."/>
            <person name="Zwiers L.-H."/>
            <person name="Turgeon B."/>
            <person name="Goodwin S."/>
            <person name="Spatafora J."/>
            <person name="Crous P."/>
            <person name="Grigoriev I."/>
        </authorList>
    </citation>
    <scope>NUCLEOTIDE SEQUENCE</scope>
    <source>
        <strain evidence="11">CBS 125425</strain>
    </source>
</reference>
<name>A0A9P4R4W8_9PLEO</name>
<dbReference type="EMBL" id="ML996121">
    <property type="protein sequence ID" value="KAF2736852.1"/>
    <property type="molecule type" value="Genomic_DNA"/>
</dbReference>
<dbReference type="InterPro" id="IPR017926">
    <property type="entry name" value="GATASE"/>
</dbReference>
<dbReference type="InterPro" id="IPR029062">
    <property type="entry name" value="Class_I_gatase-like"/>
</dbReference>
<comment type="caution">
    <text evidence="11">The sequence shown here is derived from an EMBL/GenBank/DDBJ whole genome shotgun (WGS) entry which is preliminary data.</text>
</comment>
<evidence type="ECO:0000256" key="2">
    <source>
        <dbReference type="ARBA" id="ARBA00004141"/>
    </source>
</evidence>
<evidence type="ECO:0000256" key="4">
    <source>
        <dbReference type="ARBA" id="ARBA00022909"/>
    </source>
</evidence>
<dbReference type="InterPro" id="IPR011701">
    <property type="entry name" value="MFS"/>
</dbReference>
<dbReference type="InterPro" id="IPR020846">
    <property type="entry name" value="MFS_dom"/>
</dbReference>
<dbReference type="PRINTS" id="PR00096">
    <property type="entry name" value="GATASE"/>
</dbReference>
<feature type="transmembrane region" description="Helical" evidence="9">
    <location>
        <begin position="94"/>
        <end position="111"/>
    </location>
</feature>
<evidence type="ECO:0000313" key="11">
    <source>
        <dbReference type="EMBL" id="KAF2736852.1"/>
    </source>
</evidence>
<gene>
    <name evidence="11" type="ORF">EJ04DRAFT_432170</name>
</gene>
<dbReference type="GO" id="GO:0022857">
    <property type="term" value="F:transmembrane transporter activity"/>
    <property type="evidence" value="ECO:0007669"/>
    <property type="project" value="InterPro"/>
</dbReference>
<organism evidence="11 12">
    <name type="scientific">Polyplosphaeria fusca</name>
    <dbReference type="NCBI Taxonomy" id="682080"/>
    <lineage>
        <taxon>Eukaryota</taxon>
        <taxon>Fungi</taxon>
        <taxon>Dikarya</taxon>
        <taxon>Ascomycota</taxon>
        <taxon>Pezizomycotina</taxon>
        <taxon>Dothideomycetes</taxon>
        <taxon>Pleosporomycetidae</taxon>
        <taxon>Pleosporales</taxon>
        <taxon>Tetraplosphaeriaceae</taxon>
        <taxon>Polyplosphaeria</taxon>
    </lineage>
</organism>
<dbReference type="Gene3D" id="3.60.120.10">
    <property type="entry name" value="Anthranilate synthase"/>
    <property type="match status" value="1"/>
</dbReference>
<evidence type="ECO:0000256" key="5">
    <source>
        <dbReference type="ARBA" id="ARBA00022962"/>
    </source>
</evidence>
<feature type="region of interest" description="Disordered" evidence="8">
    <location>
        <begin position="228"/>
        <end position="265"/>
    </location>
</feature>
<dbReference type="Pfam" id="PF04715">
    <property type="entry name" value="Anth_synt_I_N"/>
    <property type="match status" value="1"/>
</dbReference>
<keyword evidence="9" id="KW-0472">Membrane</keyword>
<proteinExistence type="predicted"/>
<dbReference type="InterPro" id="IPR006221">
    <property type="entry name" value="TrpG/PapA_dom"/>
</dbReference>
<dbReference type="GO" id="GO:0000329">
    <property type="term" value="C:fungal-type vacuole membrane"/>
    <property type="evidence" value="ECO:0007669"/>
    <property type="project" value="TreeGrafter"/>
</dbReference>
<feature type="domain" description="Major facilitator superfamily (MFS) profile" evidence="10">
    <location>
        <begin position="29"/>
        <end position="458"/>
    </location>
</feature>
<dbReference type="PRINTS" id="PR00097">
    <property type="entry name" value="ANTSNTHASEII"/>
</dbReference>
<protein>
    <recommendedName>
        <fullName evidence="7">p-aminobenzoic acid synthase</fullName>
    </recommendedName>
    <alternativeName>
        <fullName evidence="6">Para-aminobenzoate synthase</fullName>
    </alternativeName>
</protein>
<dbReference type="CDD" id="cd01743">
    <property type="entry name" value="GATase1_Anthranilate_Synthase"/>
    <property type="match status" value="1"/>
</dbReference>
<feature type="transmembrane region" description="Helical" evidence="9">
    <location>
        <begin position="38"/>
        <end position="55"/>
    </location>
</feature>
<comment type="pathway">
    <text evidence="3">Cofactor biosynthesis; tetrahydrofolate biosynthesis; 4-aminobenzoate from chorismate: step 1/2.</text>
</comment>
<dbReference type="Pfam" id="PF00425">
    <property type="entry name" value="Chorismate_bind"/>
    <property type="match status" value="2"/>
</dbReference>
<feature type="transmembrane region" description="Helical" evidence="9">
    <location>
        <begin position="199"/>
        <end position="217"/>
    </location>
</feature>
<evidence type="ECO:0000256" key="9">
    <source>
        <dbReference type="SAM" id="Phobius"/>
    </source>
</evidence>
<dbReference type="PANTHER" id="PTHR23520:SF5">
    <property type="entry name" value="TRANSPORTER, PUTATIVE (AFU_ORTHOLOGUE AFUA_3G04000)-RELATED"/>
    <property type="match status" value="1"/>
</dbReference>
<dbReference type="OrthoDB" id="64220at2759"/>
<feature type="region of interest" description="Disordered" evidence="8">
    <location>
        <begin position="464"/>
        <end position="488"/>
    </location>
</feature>
<accession>A0A9P4R4W8</accession>
<dbReference type="GO" id="GO:0046820">
    <property type="term" value="F:4-amino-4-deoxychorismate synthase activity"/>
    <property type="evidence" value="ECO:0007669"/>
    <property type="project" value="UniProtKB-EC"/>
</dbReference>
<feature type="transmembrane region" description="Helical" evidence="9">
    <location>
        <begin position="67"/>
        <end position="87"/>
    </location>
</feature>
<dbReference type="Proteomes" id="UP000799444">
    <property type="component" value="Unassembled WGS sequence"/>
</dbReference>
<dbReference type="Gene3D" id="3.40.50.880">
    <property type="match status" value="1"/>
</dbReference>
<dbReference type="PROSITE" id="PS51273">
    <property type="entry name" value="GATASE_TYPE_1"/>
    <property type="match status" value="1"/>
</dbReference>
<dbReference type="PROSITE" id="PS50850">
    <property type="entry name" value="MFS"/>
    <property type="match status" value="1"/>
</dbReference>
<feature type="region of interest" description="Disordered" evidence="8">
    <location>
        <begin position="1055"/>
        <end position="1077"/>
    </location>
</feature>
<evidence type="ECO:0000256" key="6">
    <source>
        <dbReference type="ARBA" id="ARBA00031329"/>
    </source>
</evidence>
<feature type="transmembrane region" description="Helical" evidence="9">
    <location>
        <begin position="316"/>
        <end position="334"/>
    </location>
</feature>
<dbReference type="CDD" id="cd17325">
    <property type="entry name" value="MFS_MdtG_SLC18_like"/>
    <property type="match status" value="1"/>
</dbReference>
<keyword evidence="4" id="KW-0289">Folate biosynthesis</keyword>
<evidence type="ECO:0000256" key="1">
    <source>
        <dbReference type="ARBA" id="ARBA00001000"/>
    </source>
</evidence>
<dbReference type="SUPFAM" id="SSF103473">
    <property type="entry name" value="MFS general substrate transporter"/>
    <property type="match status" value="1"/>
</dbReference>
<keyword evidence="12" id="KW-1185">Reference proteome</keyword>
<evidence type="ECO:0000313" key="12">
    <source>
        <dbReference type="Proteomes" id="UP000799444"/>
    </source>
</evidence>
<comment type="subcellular location">
    <subcellularLocation>
        <location evidence="2">Membrane</location>
        <topology evidence="2">Multi-pass membrane protein</topology>
    </subcellularLocation>
</comment>
<evidence type="ECO:0000256" key="7">
    <source>
        <dbReference type="ARBA" id="ARBA00031904"/>
    </source>
</evidence>
<dbReference type="Pfam" id="PF00117">
    <property type="entry name" value="GATase"/>
    <property type="match status" value="1"/>
</dbReference>
<evidence type="ECO:0000256" key="3">
    <source>
        <dbReference type="ARBA" id="ARBA00005009"/>
    </source>
</evidence>
<feature type="transmembrane region" description="Helical" evidence="9">
    <location>
        <begin position="117"/>
        <end position="138"/>
    </location>
</feature>
<feature type="transmembrane region" description="Helical" evidence="9">
    <location>
        <begin position="278"/>
        <end position="304"/>
    </location>
</feature>
<sequence length="1402" mass="153826">MSRSNGFATAVRWLAHELGIETMASVGKDVYILILARYLRLFAYGAIALILAVYFESLGFSDEKIGLFMTLTLLGDVVISLLLTLVADTLGRRRMLFFGALMMAVSGAVFATTSNYVALLMAAIIGVISPSGNEIGPFRAIEESMLAHLVPGDKRADVFTWYVVMAVLGTSTGLVVGGFSVDLLASRKGWDDVDAYRTIFWIYTAVGCTKAILTLFLGQKCEIERKEATNDEAPGQMDESEPLLNGHNSTHADDPAPAENTRRRFNPFSSISKPSRTILIKLCSLFVFDSLGSGMVPFSLINFYMERKFDMPKGKLGGIMSATWFVSTIGNVFASSVARRLGLIQAMVATHLPSSVFLALLPVPTGLPLTICLLVGRSVLNSMDQAPRSAFISLVVLPEERTAVMGIVNILKILSQSSGPWVTGLLAGHGHFWVAFVAAGSIKAAYDLGLLALFAGRVHERTHAAEEPVDEESAEVAPDVSGAETNSGIESDGGNVIAHSAAPEPNIRPCAVVSPSFFSYRIIVALFPQMAIQDFGRRNKISQPSKDWPKILYLDAYDSFANNIVALVKQCTGGPVHKIFIDDSRFQGPDRASSFARYLRNFDAVIAGPGPGWASDAKDVGLIQELWKLEGEHIMPVLGICLGFQSMATAFGATITTLNEPKHGIVSEILHKQRSIFRNIDQILAVQYHSLQVDIQHPMQVKRAVHFPGELWKPSDACPLLEPLAWDFDHRANGAVLMGLRHVEKPFWGVQFHPESICTNNAGRHLIQNWCKELISGIAAEFAQMAAAPAKPNPGVSYDVPPFESLQESWKLRYELEKVRTNLHQTWSPEEMAGIMTTHDTKQIRQMLMHGGRKPFNDIRPEAVHCATTGSGRLTVADVCETFDIPRTEAIVLESGLQSDLLPLKVGTGRYSIIGLVPRDTARLHYHVDSGVLELTYGNGLAVRTPVSDVWPYLQEIMKYLKPRQKPVGPTYAPFWGGLMGYVSYEAGLETIDVIPPEQDGPVPDICFAYITRSIVIDHQVKKVYVQSIRGPEDKAWVSEALDEIYEAVGRKSAVSTPSSLPNAQPRPDPFDGMPHGKEVEEYLKSSILQVAESASYQDKVRECQRFIGHGHSYELCLTTRNEIHAPRPEISNNNELSWHLYHRLTKQNTAPFSAYMRLGALHILSSSPERYISWDRNGTAQCRPIKGTVQKRPGVTLADATHILSSPKERAENLMIVDLVRHQLHGVYGAGNVRVSQLMDIEEYETLWQLVSVVDAVPPGVKKARTPDEWEEPLDYVSGNKAADEDMSGLGYEAFVRSLPPGSMTGAPKKRSCEILKGLEGNRRRGVYAGVLGYLDVGGGGDFSVVIRTAVKVDSGDDAEEDVWMIGAGGAVTAQSTAEAEFDEMLGKFHSTARAFTGNRL</sequence>
<dbReference type="InterPro" id="IPR005801">
    <property type="entry name" value="ADC_synthase"/>
</dbReference>
<keyword evidence="9" id="KW-1133">Transmembrane helix</keyword>
<dbReference type="InterPro" id="IPR015890">
    <property type="entry name" value="Chorismate_C"/>
</dbReference>
<dbReference type="SUPFAM" id="SSF52317">
    <property type="entry name" value="Class I glutamine amidotransferase-like"/>
    <property type="match status" value="1"/>
</dbReference>
<dbReference type="GO" id="GO:0046656">
    <property type="term" value="P:folic acid biosynthetic process"/>
    <property type="evidence" value="ECO:0007669"/>
    <property type="project" value="UniProtKB-KW"/>
</dbReference>
<keyword evidence="9" id="KW-0812">Transmembrane</keyword>
<feature type="transmembrane region" description="Helical" evidence="9">
    <location>
        <begin position="159"/>
        <end position="179"/>
    </location>
</feature>
<dbReference type="Gene3D" id="1.20.1250.20">
    <property type="entry name" value="MFS general substrate transporter like domains"/>
    <property type="match status" value="1"/>
</dbReference>
<dbReference type="Pfam" id="PF07690">
    <property type="entry name" value="MFS_1"/>
    <property type="match status" value="1"/>
</dbReference>